<evidence type="ECO:0000313" key="2">
    <source>
        <dbReference type="EMBL" id="SNY16264.1"/>
    </source>
</evidence>
<reference evidence="3 5" key="3">
    <citation type="submission" date="2019-03" db="EMBL/GenBank/DDBJ databases">
        <title>Subsurface microbial communities from deep shales in Ohio and West Virginia, USA.</title>
        <authorList>
            <person name="Wrighton K."/>
        </authorList>
    </citation>
    <scope>NUCLEOTIDE SEQUENCE [LARGE SCALE GENOMIC DNA]</scope>
    <source>
        <strain evidence="3 5">WG1_MB</strain>
    </source>
</reference>
<reference evidence="2" key="1">
    <citation type="submission" date="2017-09" db="EMBL/GenBank/DDBJ databases">
        <authorList>
            <person name="Ehlers B."/>
            <person name="Leendertz F.H."/>
        </authorList>
    </citation>
    <scope>NUCLEOTIDE SEQUENCE [LARGE SCALE GENOMIC DNA]</scope>
    <source>
        <strain evidence="2">WG-1MB</strain>
    </source>
</reference>
<gene>
    <name evidence="3" type="ORF">C7960_0925</name>
    <name evidence="2" type="ORF">SAMN06295989_10588</name>
</gene>
<sequence length="163" mass="17667">MDLQKYTKYIQNTTLIYSIILSVLIVIFFMNIDAFEHALEETTGNKIALGEMVFLLPVIPIIYGWVTKEKVGGIVVGVVPITSLMIYGHLSGISTHPQTYSLSYILKVIAYIGALDVLGGGAGFLASERKTGYLLVAIGLSIVWVLVIFSGMCTRAFSGPGCL</sequence>
<accession>A0A285FZN0</accession>
<dbReference type="AlphaFoldDB" id="A0A285FZN0"/>
<keyword evidence="1" id="KW-0812">Transmembrane</keyword>
<dbReference type="Proteomes" id="UP000295404">
    <property type="component" value="Unassembled WGS sequence"/>
</dbReference>
<feature type="transmembrane region" description="Helical" evidence="1">
    <location>
        <begin position="47"/>
        <end position="65"/>
    </location>
</feature>
<evidence type="ECO:0000313" key="4">
    <source>
        <dbReference type="Proteomes" id="UP000217726"/>
    </source>
</evidence>
<organism evidence="2 4">
    <name type="scientific">Methanohalophilus euhalobius</name>
    <dbReference type="NCBI Taxonomy" id="51203"/>
    <lineage>
        <taxon>Archaea</taxon>
        <taxon>Methanobacteriati</taxon>
        <taxon>Methanobacteriota</taxon>
        <taxon>Stenosarchaea group</taxon>
        <taxon>Methanomicrobia</taxon>
        <taxon>Methanosarcinales</taxon>
        <taxon>Methanosarcinaceae</taxon>
        <taxon>Methanohalophilus</taxon>
    </lineage>
</organism>
<keyword evidence="1" id="KW-1133">Transmembrane helix</keyword>
<feature type="transmembrane region" description="Helical" evidence="1">
    <location>
        <begin position="132"/>
        <end position="149"/>
    </location>
</feature>
<feature type="transmembrane region" description="Helical" evidence="1">
    <location>
        <begin position="71"/>
        <end position="90"/>
    </location>
</feature>
<feature type="transmembrane region" description="Helical" evidence="1">
    <location>
        <begin position="15"/>
        <end position="35"/>
    </location>
</feature>
<keyword evidence="1" id="KW-0472">Membrane</keyword>
<dbReference type="EMBL" id="SMMS01000001">
    <property type="protein sequence ID" value="TCL11742.1"/>
    <property type="molecule type" value="Genomic_DNA"/>
</dbReference>
<protein>
    <submittedName>
        <fullName evidence="2">Uncharacterized protein</fullName>
    </submittedName>
</protein>
<dbReference type="EMBL" id="OBDR01000005">
    <property type="protein sequence ID" value="SNY16264.1"/>
    <property type="molecule type" value="Genomic_DNA"/>
</dbReference>
<keyword evidence="4" id="KW-1185">Reference proteome</keyword>
<evidence type="ECO:0000256" key="1">
    <source>
        <dbReference type="SAM" id="Phobius"/>
    </source>
</evidence>
<proteinExistence type="predicted"/>
<name>A0A285FZN0_9EURY</name>
<evidence type="ECO:0000313" key="5">
    <source>
        <dbReference type="Proteomes" id="UP000295404"/>
    </source>
</evidence>
<evidence type="ECO:0000313" key="3">
    <source>
        <dbReference type="EMBL" id="TCL11742.1"/>
    </source>
</evidence>
<dbReference type="Proteomes" id="UP000217726">
    <property type="component" value="Unassembled WGS sequence"/>
</dbReference>
<feature type="transmembrane region" description="Helical" evidence="1">
    <location>
        <begin position="102"/>
        <end position="126"/>
    </location>
</feature>
<reference evidence="4" key="2">
    <citation type="submission" date="2017-09" db="EMBL/GenBank/DDBJ databases">
        <authorList>
            <person name="Varghese N."/>
            <person name="Submissions S."/>
        </authorList>
    </citation>
    <scope>NUCLEOTIDE SEQUENCE [LARGE SCALE GENOMIC DNA]</scope>
    <source>
        <strain evidence="4">WG-1MB</strain>
    </source>
</reference>